<organism evidence="1 2">
    <name type="scientific">Sphingobium wenxiniae (strain DSM 21828 / CGMCC 1.7748 / JZ-1)</name>
    <dbReference type="NCBI Taxonomy" id="595605"/>
    <lineage>
        <taxon>Bacteria</taxon>
        <taxon>Pseudomonadati</taxon>
        <taxon>Pseudomonadota</taxon>
        <taxon>Alphaproteobacteria</taxon>
        <taxon>Sphingomonadales</taxon>
        <taxon>Sphingomonadaceae</taxon>
        <taxon>Sphingobium</taxon>
    </lineage>
</organism>
<sequence>MLGPRYLECVETLQGLPDSDPVTVLGEIDAMKLRSSLTLFESANPHPLFSAAIDRWFEGARDPLTLRLLASE</sequence>
<proteinExistence type="predicted"/>
<evidence type="ECO:0000313" key="2">
    <source>
        <dbReference type="Proteomes" id="UP000316624"/>
    </source>
</evidence>
<reference evidence="1 2" key="1">
    <citation type="journal article" date="2015" name="Stand. Genomic Sci.">
        <title>Genomic Encyclopedia of Bacterial and Archaeal Type Strains, Phase III: the genomes of soil and plant-associated and newly described type strains.</title>
        <authorList>
            <person name="Whitman W.B."/>
            <person name="Woyke T."/>
            <person name="Klenk H.P."/>
            <person name="Zhou Y."/>
            <person name="Lilburn T.G."/>
            <person name="Beck B.J."/>
            <person name="De Vos P."/>
            <person name="Vandamme P."/>
            <person name="Eisen J.A."/>
            <person name="Garrity G."/>
            <person name="Hugenholtz P."/>
            <person name="Kyrpides N.C."/>
        </authorList>
    </citation>
    <scope>NUCLEOTIDE SEQUENCE [LARGE SCALE GENOMIC DNA]</scope>
    <source>
        <strain evidence="1 2">CGMCC 1.7748</strain>
    </source>
</reference>
<keyword evidence="2" id="KW-1185">Reference proteome</keyword>
<evidence type="ECO:0000313" key="1">
    <source>
        <dbReference type="EMBL" id="TWH97755.1"/>
    </source>
</evidence>
<dbReference type="Gene3D" id="1.25.40.380">
    <property type="entry name" value="Protein of unknown function DUF1810"/>
    <property type="match status" value="1"/>
</dbReference>
<accession>A0A562KR52</accession>
<name>A0A562KR52_SPHWJ</name>
<dbReference type="InterPro" id="IPR036287">
    <property type="entry name" value="Rv1873-like_sf"/>
</dbReference>
<dbReference type="SUPFAM" id="SSF140736">
    <property type="entry name" value="Rv1873-like"/>
    <property type="match status" value="1"/>
</dbReference>
<dbReference type="Pfam" id="PF08837">
    <property type="entry name" value="DUF1810"/>
    <property type="match status" value="1"/>
</dbReference>
<protein>
    <submittedName>
        <fullName evidence="1">Uncharacterized protein DUF1810</fullName>
    </submittedName>
</protein>
<dbReference type="AlphaFoldDB" id="A0A562KR52"/>
<gene>
    <name evidence="1" type="ORF">IQ35_00355</name>
</gene>
<dbReference type="InterPro" id="IPR014937">
    <property type="entry name" value="DUF1810"/>
</dbReference>
<dbReference type="Proteomes" id="UP000316624">
    <property type="component" value="Unassembled WGS sequence"/>
</dbReference>
<comment type="caution">
    <text evidence="1">The sequence shown here is derived from an EMBL/GenBank/DDBJ whole genome shotgun (WGS) entry which is preliminary data.</text>
</comment>
<dbReference type="EMBL" id="VLKK01000001">
    <property type="protein sequence ID" value="TWH97755.1"/>
    <property type="molecule type" value="Genomic_DNA"/>
</dbReference>